<dbReference type="EMBL" id="LNIX01000002">
    <property type="protein sequence ID" value="OXA59936.1"/>
    <property type="molecule type" value="Genomic_DNA"/>
</dbReference>
<evidence type="ECO:0000313" key="4">
    <source>
        <dbReference type="Proteomes" id="UP000198287"/>
    </source>
</evidence>
<keyword evidence="4" id="KW-1185">Reference proteome</keyword>
<feature type="region of interest" description="Disordered" evidence="1">
    <location>
        <begin position="472"/>
        <end position="532"/>
    </location>
</feature>
<accession>A0A226ETK3</accession>
<feature type="chain" id="PRO_5012804860" evidence="2">
    <location>
        <begin position="29"/>
        <end position="660"/>
    </location>
</feature>
<feature type="compositionally biased region" description="Polar residues" evidence="1">
    <location>
        <begin position="115"/>
        <end position="129"/>
    </location>
</feature>
<protein>
    <submittedName>
        <fullName evidence="3">Uncharacterized protein</fullName>
    </submittedName>
</protein>
<dbReference type="Proteomes" id="UP000198287">
    <property type="component" value="Unassembled WGS sequence"/>
</dbReference>
<evidence type="ECO:0000313" key="3">
    <source>
        <dbReference type="EMBL" id="OXA59936.1"/>
    </source>
</evidence>
<feature type="region of interest" description="Disordered" evidence="1">
    <location>
        <begin position="92"/>
        <end position="280"/>
    </location>
</feature>
<feature type="region of interest" description="Disordered" evidence="1">
    <location>
        <begin position="553"/>
        <end position="639"/>
    </location>
</feature>
<evidence type="ECO:0000256" key="2">
    <source>
        <dbReference type="SAM" id="SignalP"/>
    </source>
</evidence>
<feature type="compositionally biased region" description="Basic and acidic residues" evidence="1">
    <location>
        <begin position="178"/>
        <end position="190"/>
    </location>
</feature>
<reference evidence="3 4" key="1">
    <citation type="submission" date="2015-12" db="EMBL/GenBank/DDBJ databases">
        <title>The genome of Folsomia candida.</title>
        <authorList>
            <person name="Faddeeva A."/>
            <person name="Derks M.F."/>
            <person name="Anvar Y."/>
            <person name="Smit S."/>
            <person name="Van Straalen N."/>
            <person name="Roelofs D."/>
        </authorList>
    </citation>
    <scope>NUCLEOTIDE SEQUENCE [LARGE SCALE GENOMIC DNA]</scope>
    <source>
        <strain evidence="3 4">VU population</strain>
        <tissue evidence="3">Whole body</tissue>
    </source>
</reference>
<comment type="caution">
    <text evidence="3">The sequence shown here is derived from an EMBL/GenBank/DDBJ whole genome shotgun (WGS) entry which is preliminary data.</text>
</comment>
<feature type="region of interest" description="Disordered" evidence="1">
    <location>
        <begin position="419"/>
        <end position="458"/>
    </location>
</feature>
<gene>
    <name evidence="3" type="ORF">Fcan01_05175</name>
</gene>
<feature type="signal peptide" evidence="2">
    <location>
        <begin position="1"/>
        <end position="28"/>
    </location>
</feature>
<feature type="compositionally biased region" description="Low complexity" evidence="1">
    <location>
        <begin position="425"/>
        <end position="441"/>
    </location>
</feature>
<proteinExistence type="predicted"/>
<feature type="region of interest" description="Disordered" evidence="1">
    <location>
        <begin position="312"/>
        <end position="340"/>
    </location>
</feature>
<feature type="compositionally biased region" description="Low complexity" evidence="1">
    <location>
        <begin position="312"/>
        <end position="326"/>
    </location>
</feature>
<sequence>MTLINPNNVIICTATFVILCLNLTGGNALEFPRKINQKGYGFPLKRNAPSDDAFAESFEDLVPLAQSYFITPETPSTTTIKPTFKRRSTLQPITSWGGDRQNKNKKKGYTIPSEVDTSTNNYNPFSQIVDTGFQPKKSYGNGANKKRRPSSIDMMRRDQNVNEGGVPSINIESSTANYEKETGNAKDNKKTIGRRKPKKVIDYAGGPSFAVNNNKNNNDNNKISSPRPQRFVGQRRTYQAKVKNVENAPATSSETPVAFTSPNPSRGSFSRSGRQYGRQQIRTTEKLYPVEIQPQYETTDSKPLLRRKKFTTTTATSTNDGDNANNVDKIRPRQSPNLNDADLQRINSNVFASRKPFALGRGSTTFINPVDNAQAQQDSAPLNRRMRHRPGTPIAQKTLLTPLVPDSEHESSSDAITVFADSDDSPNISSNATSLSSDSLPPVSRNLSNRKPNALDRLSNRQASAQRFLTPKKNTEASLIASPPTTKAPAIQSKTPRKSPLSLANLRNRRLGGSSSTTTSTEAPIVSQVDPESHEVLGNLDALEGTVVVENNQTAQNGTEADSPKETAEVQEEEPNKSPLSGLLRNRRPPLRRPLPGAKPGHENSPVIQIKPRGPNLKPRTTEATTPKPINIETTTPPSCEDGKRYNKILRKCIPAFKSG</sequence>
<evidence type="ECO:0000256" key="1">
    <source>
        <dbReference type="SAM" id="MobiDB-lite"/>
    </source>
</evidence>
<dbReference type="AlphaFoldDB" id="A0A226ETK3"/>
<name>A0A226ETK3_FOLCA</name>
<feature type="compositionally biased region" description="Polar residues" evidence="1">
    <location>
        <begin position="366"/>
        <end position="380"/>
    </location>
</feature>
<keyword evidence="2" id="KW-0732">Signal</keyword>
<organism evidence="3 4">
    <name type="scientific">Folsomia candida</name>
    <name type="common">Springtail</name>
    <dbReference type="NCBI Taxonomy" id="158441"/>
    <lineage>
        <taxon>Eukaryota</taxon>
        <taxon>Metazoa</taxon>
        <taxon>Ecdysozoa</taxon>
        <taxon>Arthropoda</taxon>
        <taxon>Hexapoda</taxon>
        <taxon>Collembola</taxon>
        <taxon>Entomobryomorpha</taxon>
        <taxon>Isotomoidea</taxon>
        <taxon>Isotomidae</taxon>
        <taxon>Proisotominae</taxon>
        <taxon>Folsomia</taxon>
    </lineage>
</organism>
<feature type="compositionally biased region" description="Low complexity" evidence="1">
    <location>
        <begin position="212"/>
        <end position="222"/>
    </location>
</feature>
<feature type="compositionally biased region" description="Polar residues" evidence="1">
    <location>
        <begin position="249"/>
        <end position="280"/>
    </location>
</feature>
<feature type="region of interest" description="Disordered" evidence="1">
    <location>
        <begin position="366"/>
        <end position="396"/>
    </location>
</feature>